<comment type="caution">
    <text evidence="3">The sequence shown here is derived from an EMBL/GenBank/DDBJ whole genome shotgun (WGS) entry which is preliminary data.</text>
</comment>
<sequence>MTVTDSDRKPPRMRPWLRGLLAVSLALNLAVAGLVIGAAIRFGERHERSHPPMPLGALLFRELPREDRKMLRDRGWETREDRNARRRAEAAALDTALRAVPFDPAPLEAFVARDAARQQAFETAMHAAWLSRVAAMSDAQRDQYADRLQDALRRQDERRKDRSDK</sequence>
<dbReference type="EMBL" id="BNAP01000018">
    <property type="protein sequence ID" value="GHG97410.1"/>
    <property type="molecule type" value="Genomic_DNA"/>
</dbReference>
<evidence type="ECO:0000313" key="3">
    <source>
        <dbReference type="EMBL" id="GHG97410.1"/>
    </source>
</evidence>
<dbReference type="Proteomes" id="UP000611500">
    <property type="component" value="Unassembled WGS sequence"/>
</dbReference>
<dbReference type="Pfam" id="PF13801">
    <property type="entry name" value="Metal_resist"/>
    <property type="match status" value="1"/>
</dbReference>
<reference evidence="3" key="2">
    <citation type="submission" date="2020-09" db="EMBL/GenBank/DDBJ databases">
        <authorList>
            <person name="Sun Q."/>
            <person name="Zhou Y."/>
        </authorList>
    </citation>
    <scope>NUCLEOTIDE SEQUENCE</scope>
    <source>
        <strain evidence="3">CGMCC 1.7081</strain>
    </source>
</reference>
<gene>
    <name evidence="3" type="ORF">GCM10010961_32260</name>
</gene>
<feature type="transmembrane region" description="Helical" evidence="2">
    <location>
        <begin position="20"/>
        <end position="40"/>
    </location>
</feature>
<keyword evidence="2" id="KW-0812">Transmembrane</keyword>
<evidence type="ECO:0000256" key="2">
    <source>
        <dbReference type="SAM" id="Phobius"/>
    </source>
</evidence>
<organism evidence="3 4">
    <name type="scientific">Pseudodonghicola xiamenensis</name>
    <dbReference type="NCBI Taxonomy" id="337702"/>
    <lineage>
        <taxon>Bacteria</taxon>
        <taxon>Pseudomonadati</taxon>
        <taxon>Pseudomonadota</taxon>
        <taxon>Alphaproteobacteria</taxon>
        <taxon>Rhodobacterales</taxon>
        <taxon>Paracoccaceae</taxon>
        <taxon>Pseudodonghicola</taxon>
    </lineage>
</organism>
<protein>
    <recommendedName>
        <fullName evidence="5">Heavy-metal resistance</fullName>
    </recommendedName>
</protein>
<keyword evidence="2" id="KW-0472">Membrane</keyword>
<proteinExistence type="predicted"/>
<dbReference type="RefSeq" id="WP_035366864.1">
    <property type="nucleotide sequence ID" value="NZ_BNAP01000018.1"/>
</dbReference>
<feature type="region of interest" description="Disordered" evidence="1">
    <location>
        <begin position="146"/>
        <end position="165"/>
    </location>
</feature>
<evidence type="ECO:0000256" key="1">
    <source>
        <dbReference type="SAM" id="MobiDB-lite"/>
    </source>
</evidence>
<dbReference type="InterPro" id="IPR025961">
    <property type="entry name" value="Metal_resist"/>
</dbReference>
<keyword evidence="4" id="KW-1185">Reference proteome</keyword>
<accession>A0A8J3MFX4</accession>
<dbReference type="AlphaFoldDB" id="A0A8J3MFX4"/>
<evidence type="ECO:0000313" key="4">
    <source>
        <dbReference type="Proteomes" id="UP000611500"/>
    </source>
</evidence>
<reference evidence="3" key="1">
    <citation type="journal article" date="2014" name="Int. J. Syst. Evol. Microbiol.">
        <title>Complete genome sequence of Corynebacterium casei LMG S-19264T (=DSM 44701T), isolated from a smear-ripened cheese.</title>
        <authorList>
            <consortium name="US DOE Joint Genome Institute (JGI-PGF)"/>
            <person name="Walter F."/>
            <person name="Albersmeier A."/>
            <person name="Kalinowski J."/>
            <person name="Ruckert C."/>
        </authorList>
    </citation>
    <scope>NUCLEOTIDE SEQUENCE</scope>
    <source>
        <strain evidence="3">CGMCC 1.7081</strain>
    </source>
</reference>
<evidence type="ECO:0008006" key="5">
    <source>
        <dbReference type="Google" id="ProtNLM"/>
    </source>
</evidence>
<name>A0A8J3MFX4_9RHOB</name>
<keyword evidence="2" id="KW-1133">Transmembrane helix</keyword>